<sequence length="303" mass="34076">MTRTKDKKPLAVTDNNIPTPPAAILPPKSKAAAPAITPASKPPTARKRKVSEIEEPQALPEIDSDDERLQLVDQNCDQIRRKIRSFLETGEMKVTEFQKKIGANSKSYGSFMGQNGKFKGDKSNVYYNAFAFFKKRELQGIKPQKKAKVSKAEEAKKFDVSAIKLDGESTTSVPVYDSCDEIRKKISAYLREPGVTQAAFLREIAKTYPEEKKIQSKVLNDFLGKKGATAGNTSSAYYASYVFFEKIRLRDGRPKSKHREEMEKQWASEGGVDTKTSSSRGYLCHISERPFEDKYGKVSFYKV</sequence>
<feature type="compositionally biased region" description="Basic and acidic residues" evidence="1">
    <location>
        <begin position="254"/>
        <end position="266"/>
    </location>
</feature>
<feature type="domain" description="DUF7726" evidence="2">
    <location>
        <begin position="173"/>
        <end position="251"/>
    </location>
</feature>
<protein>
    <submittedName>
        <fullName evidence="3">908b50f6-74dd-40a4-a4ca-5c40c6403bd7</fullName>
    </submittedName>
</protein>
<proteinExistence type="predicted"/>
<dbReference type="PANTHER" id="PTHR42339:SF1">
    <property type="entry name" value="HISTONE H1"/>
    <property type="match status" value="1"/>
</dbReference>
<dbReference type="OrthoDB" id="2592504at2759"/>
<evidence type="ECO:0000313" key="3">
    <source>
        <dbReference type="EMBL" id="CAD6440543.1"/>
    </source>
</evidence>
<keyword evidence="4" id="KW-1185">Reference proteome</keyword>
<gene>
    <name evidence="3" type="ORF">SCLTRI_LOCUS966</name>
</gene>
<comment type="caution">
    <text evidence="3">The sequence shown here is derived from an EMBL/GenBank/DDBJ whole genome shotgun (WGS) entry which is preliminary data.</text>
</comment>
<accession>A0A8H2VMM8</accession>
<feature type="region of interest" description="Disordered" evidence="1">
    <location>
        <begin position="1"/>
        <end position="65"/>
    </location>
</feature>
<dbReference type="Proteomes" id="UP000624404">
    <property type="component" value="Unassembled WGS sequence"/>
</dbReference>
<dbReference type="PANTHER" id="PTHR42339">
    <property type="entry name" value="HISTONE H1"/>
    <property type="match status" value="1"/>
</dbReference>
<feature type="region of interest" description="Disordered" evidence="1">
    <location>
        <begin position="254"/>
        <end position="279"/>
    </location>
</feature>
<evidence type="ECO:0000256" key="1">
    <source>
        <dbReference type="SAM" id="MobiDB-lite"/>
    </source>
</evidence>
<name>A0A8H2VMM8_9HELO</name>
<feature type="domain" description="DUF7726" evidence="2">
    <location>
        <begin position="72"/>
        <end position="142"/>
    </location>
</feature>
<reference evidence="3" key="1">
    <citation type="submission" date="2020-10" db="EMBL/GenBank/DDBJ databases">
        <authorList>
            <person name="Kusch S."/>
        </authorList>
    </citation>
    <scope>NUCLEOTIDE SEQUENCE</scope>
    <source>
        <strain evidence="3">SwB9</strain>
    </source>
</reference>
<dbReference type="Pfam" id="PF24852">
    <property type="entry name" value="DUF7726"/>
    <property type="match status" value="2"/>
</dbReference>
<evidence type="ECO:0000313" key="4">
    <source>
        <dbReference type="Proteomes" id="UP000624404"/>
    </source>
</evidence>
<dbReference type="InterPro" id="IPR056143">
    <property type="entry name" value="DUF7726"/>
</dbReference>
<dbReference type="EMBL" id="CAJHIA010000002">
    <property type="protein sequence ID" value="CAD6440543.1"/>
    <property type="molecule type" value="Genomic_DNA"/>
</dbReference>
<organism evidence="3 4">
    <name type="scientific">Sclerotinia trifoliorum</name>
    <dbReference type="NCBI Taxonomy" id="28548"/>
    <lineage>
        <taxon>Eukaryota</taxon>
        <taxon>Fungi</taxon>
        <taxon>Dikarya</taxon>
        <taxon>Ascomycota</taxon>
        <taxon>Pezizomycotina</taxon>
        <taxon>Leotiomycetes</taxon>
        <taxon>Helotiales</taxon>
        <taxon>Sclerotiniaceae</taxon>
        <taxon>Sclerotinia</taxon>
    </lineage>
</organism>
<evidence type="ECO:0000259" key="2">
    <source>
        <dbReference type="Pfam" id="PF24852"/>
    </source>
</evidence>
<dbReference type="AlphaFoldDB" id="A0A8H2VMM8"/>